<dbReference type="NCBIfam" id="TIGR03025">
    <property type="entry name" value="EPS_sugtrans"/>
    <property type="match status" value="1"/>
</dbReference>
<dbReference type="Proteomes" id="UP000268007">
    <property type="component" value="Unassembled WGS sequence"/>
</dbReference>
<protein>
    <submittedName>
        <fullName evidence="9">Exopolysaccharide biosynthesis polyprenyl glycosylphosphotransferase</fullName>
    </submittedName>
</protein>
<feature type="domain" description="Bacterial sugar transferase" evidence="8">
    <location>
        <begin position="262"/>
        <end position="444"/>
    </location>
</feature>
<dbReference type="Pfam" id="PF02397">
    <property type="entry name" value="Bac_transf"/>
    <property type="match status" value="1"/>
</dbReference>
<evidence type="ECO:0000256" key="5">
    <source>
        <dbReference type="ARBA" id="ARBA00022989"/>
    </source>
</evidence>
<gene>
    <name evidence="9" type="ORF">BDD43_1213</name>
</gene>
<evidence type="ECO:0000313" key="10">
    <source>
        <dbReference type="Proteomes" id="UP000268007"/>
    </source>
</evidence>
<dbReference type="PANTHER" id="PTHR30576">
    <property type="entry name" value="COLANIC BIOSYNTHESIS UDP-GLUCOSE LIPID CARRIER TRANSFERASE"/>
    <property type="match status" value="1"/>
</dbReference>
<evidence type="ECO:0000256" key="1">
    <source>
        <dbReference type="ARBA" id="ARBA00004141"/>
    </source>
</evidence>
<evidence type="ECO:0000256" key="2">
    <source>
        <dbReference type="ARBA" id="ARBA00006464"/>
    </source>
</evidence>
<organism evidence="9 10">
    <name type="scientific">Mucilaginibacter gracilis</name>
    <dbReference type="NCBI Taxonomy" id="423350"/>
    <lineage>
        <taxon>Bacteria</taxon>
        <taxon>Pseudomonadati</taxon>
        <taxon>Bacteroidota</taxon>
        <taxon>Sphingobacteriia</taxon>
        <taxon>Sphingobacteriales</taxon>
        <taxon>Sphingobacteriaceae</taxon>
        <taxon>Mucilaginibacter</taxon>
    </lineage>
</organism>
<keyword evidence="4 7" id="KW-0812">Transmembrane</keyword>
<dbReference type="GO" id="GO:0016020">
    <property type="term" value="C:membrane"/>
    <property type="evidence" value="ECO:0007669"/>
    <property type="project" value="UniProtKB-SubCell"/>
</dbReference>
<dbReference type="RefSeq" id="WP_121196803.1">
    <property type="nucleotide sequence ID" value="NZ_RBKU01000001.1"/>
</dbReference>
<comment type="similarity">
    <text evidence="2">Belongs to the bacterial sugar transferase family.</text>
</comment>
<dbReference type="InterPro" id="IPR017475">
    <property type="entry name" value="EPS_sugar_tfrase"/>
</dbReference>
<name>A0A495IZ02_9SPHI</name>
<dbReference type="AlphaFoldDB" id="A0A495IZ02"/>
<dbReference type="InterPro" id="IPR003362">
    <property type="entry name" value="Bact_transf"/>
</dbReference>
<reference evidence="9 10" key="1">
    <citation type="submission" date="2018-10" db="EMBL/GenBank/DDBJ databases">
        <title>Genomic Encyclopedia of Archaeal and Bacterial Type Strains, Phase II (KMG-II): from individual species to whole genera.</title>
        <authorList>
            <person name="Goeker M."/>
        </authorList>
    </citation>
    <scope>NUCLEOTIDE SEQUENCE [LARGE SCALE GENOMIC DNA]</scope>
    <source>
        <strain evidence="9 10">DSM 18602</strain>
    </source>
</reference>
<feature type="transmembrane region" description="Helical" evidence="7">
    <location>
        <begin position="12"/>
        <end position="31"/>
    </location>
</feature>
<comment type="caution">
    <text evidence="9">The sequence shown here is derived from an EMBL/GenBank/DDBJ whole genome shotgun (WGS) entry which is preliminary data.</text>
</comment>
<keyword evidence="3 9" id="KW-0808">Transferase</keyword>
<evidence type="ECO:0000256" key="4">
    <source>
        <dbReference type="ARBA" id="ARBA00022692"/>
    </source>
</evidence>
<evidence type="ECO:0000256" key="3">
    <source>
        <dbReference type="ARBA" id="ARBA00022679"/>
    </source>
</evidence>
<accession>A0A495IZ02</accession>
<keyword evidence="10" id="KW-1185">Reference proteome</keyword>
<comment type="subcellular location">
    <subcellularLocation>
        <location evidence="1">Membrane</location>
        <topology evidence="1">Multi-pass membrane protein</topology>
    </subcellularLocation>
</comment>
<keyword evidence="6 7" id="KW-0472">Membrane</keyword>
<evidence type="ECO:0000256" key="6">
    <source>
        <dbReference type="ARBA" id="ARBA00023136"/>
    </source>
</evidence>
<evidence type="ECO:0000259" key="8">
    <source>
        <dbReference type="Pfam" id="PF02397"/>
    </source>
</evidence>
<dbReference type="EMBL" id="RBKU01000001">
    <property type="protein sequence ID" value="RKR81069.1"/>
    <property type="molecule type" value="Genomic_DNA"/>
</dbReference>
<evidence type="ECO:0000256" key="7">
    <source>
        <dbReference type="SAM" id="Phobius"/>
    </source>
</evidence>
<dbReference type="PANTHER" id="PTHR30576:SF0">
    <property type="entry name" value="UNDECAPRENYL-PHOSPHATE N-ACETYLGALACTOSAMINYL 1-PHOSPHATE TRANSFERASE-RELATED"/>
    <property type="match status" value="1"/>
</dbReference>
<feature type="transmembrane region" description="Helical" evidence="7">
    <location>
        <begin position="82"/>
        <end position="101"/>
    </location>
</feature>
<dbReference type="GO" id="GO:0016780">
    <property type="term" value="F:phosphotransferase activity, for other substituted phosphate groups"/>
    <property type="evidence" value="ECO:0007669"/>
    <property type="project" value="TreeGrafter"/>
</dbReference>
<feature type="transmembrane region" description="Helical" evidence="7">
    <location>
        <begin position="264"/>
        <end position="287"/>
    </location>
</feature>
<feature type="transmembrane region" description="Helical" evidence="7">
    <location>
        <begin position="107"/>
        <end position="131"/>
    </location>
</feature>
<dbReference type="OrthoDB" id="9808602at2"/>
<sequence length="449" mass="52637">MSVRYSKYFPGLIFITDLLLLNWAFYSGHLIQTKSYLWDADTTLFLLFINITWLSVAAISGNFKIKRPLQLGDNINKFMASLIYHLLIVFVIFYFFKLAYIPRFFLVVSYVLFFCFVVIYRSVVFFCLDFIRKKGYNNRQVVIIGDEEIAQRLLNSFSHHPEYGYNLADFIAEERVLNMAEQELTDALLSKKPDEIFICYKQMDGEFLKRLVQFGDSNFIKINVVSDLILNNNGAQLVNYNELPILHITSHPQISMKIRFLKRAFDIAFSASVLIMGFPAFLILAIITKLTSRGPVFYKQQRIGRNEKPFYIHKFRSMRIDAEKFGPQLAREYDPRVTKWGRMMRKTRLDELPQFWNVLKGDMSVVGPRPERQHFIEQIVEKTPNYKKLLRVRPGVTSIGQVHYGYAENVDQMRDRVRYDLLYLQNISLNSDLNIIFKTVKVMVQGKGK</sequence>
<keyword evidence="5 7" id="KW-1133">Transmembrane helix</keyword>
<evidence type="ECO:0000313" key="9">
    <source>
        <dbReference type="EMBL" id="RKR81069.1"/>
    </source>
</evidence>
<feature type="transmembrane region" description="Helical" evidence="7">
    <location>
        <begin position="43"/>
        <end position="61"/>
    </location>
</feature>
<proteinExistence type="inferred from homology"/>